<dbReference type="Proteomes" id="UP000264820">
    <property type="component" value="Unplaced"/>
</dbReference>
<dbReference type="GO" id="GO:0003676">
    <property type="term" value="F:nucleic acid binding"/>
    <property type="evidence" value="ECO:0007669"/>
    <property type="project" value="InterPro"/>
</dbReference>
<proteinExistence type="predicted"/>
<protein>
    <submittedName>
        <fullName evidence="1">Uncharacterized protein</fullName>
    </submittedName>
</protein>
<organism evidence="1 2">
    <name type="scientific">Hippocampus comes</name>
    <name type="common">Tiger tail seahorse</name>
    <dbReference type="NCBI Taxonomy" id="109280"/>
    <lineage>
        <taxon>Eukaryota</taxon>
        <taxon>Metazoa</taxon>
        <taxon>Chordata</taxon>
        <taxon>Craniata</taxon>
        <taxon>Vertebrata</taxon>
        <taxon>Euteleostomi</taxon>
        <taxon>Actinopterygii</taxon>
        <taxon>Neopterygii</taxon>
        <taxon>Teleostei</taxon>
        <taxon>Neoteleostei</taxon>
        <taxon>Acanthomorphata</taxon>
        <taxon>Syngnathiaria</taxon>
        <taxon>Syngnathiformes</taxon>
        <taxon>Syngnathoidei</taxon>
        <taxon>Syngnathidae</taxon>
        <taxon>Hippocampus</taxon>
    </lineage>
</organism>
<dbReference type="InterPro" id="IPR036397">
    <property type="entry name" value="RNaseH_sf"/>
</dbReference>
<evidence type="ECO:0000313" key="2">
    <source>
        <dbReference type="Proteomes" id="UP000264820"/>
    </source>
</evidence>
<dbReference type="Gene3D" id="3.30.420.10">
    <property type="entry name" value="Ribonuclease H-like superfamily/Ribonuclease H"/>
    <property type="match status" value="1"/>
</dbReference>
<reference evidence="1" key="2">
    <citation type="submission" date="2025-09" db="UniProtKB">
        <authorList>
            <consortium name="Ensembl"/>
        </authorList>
    </citation>
    <scope>IDENTIFICATION</scope>
</reference>
<name>A0A3Q2Z3F7_HIPCM</name>
<sequence>STIPPGVIVLHGPGNIYTVVPQMECPALSRRVEARNAAPQKLNDLGATLQEEWDAVPQQTISRLVNSMKRRCFAVIYAQGHMTSY</sequence>
<reference evidence="1" key="1">
    <citation type="submission" date="2025-08" db="UniProtKB">
        <authorList>
            <consortium name="Ensembl"/>
        </authorList>
    </citation>
    <scope>IDENTIFICATION</scope>
</reference>
<dbReference type="Ensembl" id="ENSHCOT00000005947.1">
    <property type="protein sequence ID" value="ENSHCOP00000020532.1"/>
    <property type="gene ID" value="ENSHCOG00000006697.1"/>
</dbReference>
<evidence type="ECO:0000313" key="1">
    <source>
        <dbReference type="Ensembl" id="ENSHCOP00000020532.1"/>
    </source>
</evidence>
<accession>A0A3Q2Z3F7</accession>
<dbReference type="AlphaFoldDB" id="A0A3Q2Z3F7"/>
<keyword evidence="2" id="KW-1185">Reference proteome</keyword>
<dbReference type="GeneTree" id="ENSGT00940000176882"/>